<dbReference type="SMART" id="SM00530">
    <property type="entry name" value="HTH_XRE"/>
    <property type="match status" value="1"/>
</dbReference>
<dbReference type="SUPFAM" id="SSF47413">
    <property type="entry name" value="lambda repressor-like DNA-binding domains"/>
    <property type="match status" value="1"/>
</dbReference>
<dbReference type="InterPro" id="IPR052345">
    <property type="entry name" value="Rad_response_metalloprotease"/>
</dbReference>
<dbReference type="InterPro" id="IPR001387">
    <property type="entry name" value="Cro/C1-type_HTH"/>
</dbReference>
<accession>A0ABX2KRJ4</accession>
<keyword evidence="4" id="KW-1185">Reference proteome</keyword>
<evidence type="ECO:0000313" key="4">
    <source>
        <dbReference type="Proteomes" id="UP000639419"/>
    </source>
</evidence>
<dbReference type="PANTHER" id="PTHR43236">
    <property type="entry name" value="ANTITOXIN HIGA1"/>
    <property type="match status" value="1"/>
</dbReference>
<reference evidence="3 4" key="1">
    <citation type="submission" date="2019-10" db="EMBL/GenBank/DDBJ databases">
        <title>Genome sequence of Azospirillum formosense CC-Nfb-7.</title>
        <authorList>
            <person name="Ambrosini A."/>
            <person name="Sant'Anna F.H."/>
            <person name="Cassan F.D."/>
            <person name="Souza E.M."/>
            <person name="Passaglia L.M.P."/>
        </authorList>
    </citation>
    <scope>NUCLEOTIDE SEQUENCE [LARGE SCALE GENOMIC DNA]</scope>
    <source>
        <strain evidence="3 4">CC-NFb-7</strain>
    </source>
</reference>
<gene>
    <name evidence="3" type="ORF">GBZ26_05960</name>
</gene>
<evidence type="ECO:0000313" key="3">
    <source>
        <dbReference type="EMBL" id="NUB18760.1"/>
    </source>
</evidence>
<protein>
    <submittedName>
        <fullName evidence="3">HigA family addiction module antidote protein</fullName>
    </submittedName>
</protein>
<dbReference type="Pfam" id="PF06114">
    <property type="entry name" value="Peptidase_M78"/>
    <property type="match status" value="1"/>
</dbReference>
<dbReference type="PROSITE" id="PS50943">
    <property type="entry name" value="HTH_CROC1"/>
    <property type="match status" value="1"/>
</dbReference>
<feature type="domain" description="HTH cro/C1-type" evidence="2">
    <location>
        <begin position="16"/>
        <end position="70"/>
    </location>
</feature>
<dbReference type="InterPro" id="IPR010982">
    <property type="entry name" value="Lambda_DNA-bd_dom_sf"/>
</dbReference>
<proteinExistence type="inferred from homology"/>
<dbReference type="NCBIfam" id="TIGR02607">
    <property type="entry name" value="antidote_HigA"/>
    <property type="match status" value="1"/>
</dbReference>
<comment type="caution">
    <text evidence="3">The sequence shown here is derived from an EMBL/GenBank/DDBJ whole genome shotgun (WGS) entry which is preliminary data.</text>
</comment>
<evidence type="ECO:0000256" key="1">
    <source>
        <dbReference type="ARBA" id="ARBA00007227"/>
    </source>
</evidence>
<dbReference type="Pfam" id="PF01381">
    <property type="entry name" value="HTH_3"/>
    <property type="match status" value="1"/>
</dbReference>
<dbReference type="PANTHER" id="PTHR43236:SF2">
    <property type="entry name" value="BLL0069 PROTEIN"/>
    <property type="match status" value="1"/>
</dbReference>
<dbReference type="InterPro" id="IPR010359">
    <property type="entry name" value="IrrE_HExxH"/>
</dbReference>
<dbReference type="CDD" id="cd00093">
    <property type="entry name" value="HTH_XRE"/>
    <property type="match status" value="1"/>
</dbReference>
<sequence>MSEWRPAEVFPPGEFLRDELEARGWTQLEFAEIIGRPPRLVNEIIAGKRGITPDTAKELAAALGTSAQFWMNLETTYQLWKAAPAPERIAREARLRERFPVREMIRRGWIEASESFDVTETQVLRFFAIPSVDAPVQLAHAARRSGDGDIPPVQLAWLCRVKQLADALPTAPYSEAALRKGIEELRRLTAAPEEIRHVPKVLAACGVRFVVVEPMPGSKIDGVCSWLQDGTSPVVGLSLRQDRIDNFWFVLRHELEHVLRGDGKGGDIIDSDLGEADAPAGADPEAERAANEAAAEFLVPRAKLDNFIARVRPLYSEQKIVNFAKVNGVHPGLVVGQLQNRGEIPYANLRRHLVKVRHLLTPSALTDGWGSTPQVWTTPVI</sequence>
<dbReference type="EMBL" id="WHOR01000026">
    <property type="protein sequence ID" value="NUB18760.1"/>
    <property type="molecule type" value="Genomic_DNA"/>
</dbReference>
<evidence type="ECO:0000259" key="2">
    <source>
        <dbReference type="PROSITE" id="PS50943"/>
    </source>
</evidence>
<organism evidence="3 4">
    <name type="scientific">Azospirillum formosense</name>
    <dbReference type="NCBI Taxonomy" id="861533"/>
    <lineage>
        <taxon>Bacteria</taxon>
        <taxon>Pseudomonadati</taxon>
        <taxon>Pseudomonadota</taxon>
        <taxon>Alphaproteobacteria</taxon>
        <taxon>Rhodospirillales</taxon>
        <taxon>Azospirillaceae</taxon>
        <taxon>Azospirillum</taxon>
    </lineage>
</organism>
<dbReference type="RefSeq" id="WP_174438039.1">
    <property type="nucleotide sequence ID" value="NZ_BAABCC010000002.1"/>
</dbReference>
<dbReference type="Proteomes" id="UP000639419">
    <property type="component" value="Unassembled WGS sequence"/>
</dbReference>
<name>A0ABX2KRJ4_9PROT</name>
<comment type="similarity">
    <text evidence="1">Belongs to the short-chain fatty acyl-CoA assimilation regulator (ScfR) family.</text>
</comment>
<dbReference type="Gene3D" id="1.10.260.40">
    <property type="entry name" value="lambda repressor-like DNA-binding domains"/>
    <property type="match status" value="1"/>
</dbReference>
<dbReference type="InterPro" id="IPR013430">
    <property type="entry name" value="Toxin_antidote_HigA"/>
</dbReference>